<organism evidence="1 2">
    <name type="scientific">Polyplax serrata</name>
    <name type="common">Common mouse louse</name>
    <dbReference type="NCBI Taxonomy" id="468196"/>
    <lineage>
        <taxon>Eukaryota</taxon>
        <taxon>Metazoa</taxon>
        <taxon>Ecdysozoa</taxon>
        <taxon>Arthropoda</taxon>
        <taxon>Hexapoda</taxon>
        <taxon>Insecta</taxon>
        <taxon>Pterygota</taxon>
        <taxon>Neoptera</taxon>
        <taxon>Paraneoptera</taxon>
        <taxon>Psocodea</taxon>
        <taxon>Troctomorpha</taxon>
        <taxon>Phthiraptera</taxon>
        <taxon>Anoplura</taxon>
        <taxon>Polyplacidae</taxon>
        <taxon>Polyplax</taxon>
    </lineage>
</organism>
<evidence type="ECO:0000313" key="1">
    <source>
        <dbReference type="EMBL" id="KAK6625184.1"/>
    </source>
</evidence>
<gene>
    <name evidence="1" type="ORF">RUM43_005475</name>
</gene>
<sequence length="129" mass="14761">MAEYHRFGSRLSNEKVKSNEVFQVDRLSTCDRPSHCCRHLLSGTTRVPLGSCIDFTTRQQKPPEEIITKKAKVTIFTLTTPFLTAIVSSFKSVNHHRLDFLDEEIAERLKPAMSVWSLNWTEPVQEVGL</sequence>
<evidence type="ECO:0000313" key="2">
    <source>
        <dbReference type="Proteomes" id="UP001372834"/>
    </source>
</evidence>
<comment type="caution">
    <text evidence="1">The sequence shown here is derived from an EMBL/GenBank/DDBJ whole genome shotgun (WGS) entry which is preliminary data.</text>
</comment>
<dbReference type="Proteomes" id="UP001372834">
    <property type="component" value="Unassembled WGS sequence"/>
</dbReference>
<name>A0AAN8PDL2_POLSC</name>
<reference evidence="1 2" key="1">
    <citation type="submission" date="2023-10" db="EMBL/GenBank/DDBJ databases">
        <title>Genomes of two closely related lineages of the louse Polyplax serrata with different host specificities.</title>
        <authorList>
            <person name="Martinu J."/>
            <person name="Tarabai H."/>
            <person name="Stefka J."/>
            <person name="Hypsa V."/>
        </authorList>
    </citation>
    <scope>NUCLEOTIDE SEQUENCE [LARGE SCALE GENOMIC DNA]</scope>
    <source>
        <strain evidence="1">HR10_N</strain>
    </source>
</reference>
<dbReference type="EMBL" id="JAWJWE010000037">
    <property type="protein sequence ID" value="KAK6625184.1"/>
    <property type="molecule type" value="Genomic_DNA"/>
</dbReference>
<protein>
    <submittedName>
        <fullName evidence="1">Uncharacterized protein</fullName>
    </submittedName>
</protein>
<accession>A0AAN8PDL2</accession>
<proteinExistence type="predicted"/>
<dbReference type="AlphaFoldDB" id="A0AAN8PDL2"/>